<accession>A0ABX6T011</accession>
<evidence type="ECO:0000313" key="2">
    <source>
        <dbReference type="Proteomes" id="UP000516134"/>
    </source>
</evidence>
<evidence type="ECO:0000313" key="1">
    <source>
        <dbReference type="EMBL" id="QNP42553.1"/>
    </source>
</evidence>
<protein>
    <submittedName>
        <fullName evidence="1">Uncharacterized protein</fullName>
    </submittedName>
</protein>
<dbReference type="Proteomes" id="UP000516134">
    <property type="component" value="Chromosome"/>
</dbReference>
<proteinExistence type="predicted"/>
<gene>
    <name evidence="1" type="ORF">H9L15_10020</name>
</gene>
<keyword evidence="2" id="KW-1185">Reference proteome</keyword>
<name>A0ABX6T011_9SPHN</name>
<reference evidence="1 2" key="1">
    <citation type="submission" date="2020-08" db="EMBL/GenBank/DDBJ databases">
        <title>Genome sequence of Sphingomonas daechungensis KACC 18115T.</title>
        <authorList>
            <person name="Hyun D.-W."/>
            <person name="Bae J.-W."/>
        </authorList>
    </citation>
    <scope>NUCLEOTIDE SEQUENCE [LARGE SCALE GENOMIC DNA]</scope>
    <source>
        <strain evidence="1 2">KACC 18115</strain>
    </source>
</reference>
<dbReference type="EMBL" id="CP060780">
    <property type="protein sequence ID" value="QNP42553.1"/>
    <property type="molecule type" value="Genomic_DNA"/>
</dbReference>
<dbReference type="RefSeq" id="WP_187713985.1">
    <property type="nucleotide sequence ID" value="NZ_CP060780.1"/>
</dbReference>
<sequence>MGELVPNAQVARELAEVIIRSRQTPEQQARYVLHVEEDGKTGWLVSQGLPDSPPDAKGSITVTFGAAVWGCASIGATAR</sequence>
<organism evidence="1 2">
    <name type="scientific">Sphingomonas daechungensis</name>
    <dbReference type="NCBI Taxonomy" id="1176646"/>
    <lineage>
        <taxon>Bacteria</taxon>
        <taxon>Pseudomonadati</taxon>
        <taxon>Pseudomonadota</taxon>
        <taxon>Alphaproteobacteria</taxon>
        <taxon>Sphingomonadales</taxon>
        <taxon>Sphingomonadaceae</taxon>
        <taxon>Sphingomonas</taxon>
    </lineage>
</organism>